<protein>
    <submittedName>
        <fullName evidence="1">Uncharacterized protein</fullName>
    </submittedName>
</protein>
<organism evidence="1 2">
    <name type="scientific">Mucor saturninus</name>
    <dbReference type="NCBI Taxonomy" id="64648"/>
    <lineage>
        <taxon>Eukaryota</taxon>
        <taxon>Fungi</taxon>
        <taxon>Fungi incertae sedis</taxon>
        <taxon>Mucoromycota</taxon>
        <taxon>Mucoromycotina</taxon>
        <taxon>Mucoromycetes</taxon>
        <taxon>Mucorales</taxon>
        <taxon>Mucorineae</taxon>
        <taxon>Mucoraceae</taxon>
        <taxon>Mucor</taxon>
    </lineage>
</organism>
<keyword evidence="2" id="KW-1185">Reference proteome</keyword>
<evidence type="ECO:0000313" key="1">
    <source>
        <dbReference type="EMBL" id="KAG2206577.1"/>
    </source>
</evidence>
<sequence>MQAQESPHRQVTTRIVSPCWFLEGGPQQDVGGGILGNGTASNSNVGGFVQQLPVIDEIEDAEDIGDAGSAGGAGNFGGIGNTGAAGNMGMIDIFFPPQQLGFTSCLGAIGRKMSIFIFFFMATEKVNN</sequence>
<gene>
    <name evidence="1" type="ORF">INT47_008594</name>
</gene>
<dbReference type="AlphaFoldDB" id="A0A8H7RA62"/>
<comment type="caution">
    <text evidence="1">The sequence shown here is derived from an EMBL/GenBank/DDBJ whole genome shotgun (WGS) entry which is preliminary data.</text>
</comment>
<dbReference type="EMBL" id="JAEPRD010000030">
    <property type="protein sequence ID" value="KAG2206577.1"/>
    <property type="molecule type" value="Genomic_DNA"/>
</dbReference>
<name>A0A8H7RA62_9FUNG</name>
<proteinExistence type="predicted"/>
<accession>A0A8H7RA62</accession>
<evidence type="ECO:0000313" key="2">
    <source>
        <dbReference type="Proteomes" id="UP000603453"/>
    </source>
</evidence>
<dbReference type="Proteomes" id="UP000603453">
    <property type="component" value="Unassembled WGS sequence"/>
</dbReference>
<reference evidence="1" key="1">
    <citation type="submission" date="2020-12" db="EMBL/GenBank/DDBJ databases">
        <title>Metabolic potential, ecology and presence of endohyphal bacteria is reflected in genomic diversity of Mucoromycotina.</title>
        <authorList>
            <person name="Muszewska A."/>
            <person name="Okrasinska A."/>
            <person name="Steczkiewicz K."/>
            <person name="Drgas O."/>
            <person name="Orlowska M."/>
            <person name="Perlinska-Lenart U."/>
            <person name="Aleksandrzak-Piekarczyk T."/>
            <person name="Szatraj K."/>
            <person name="Zielenkiewicz U."/>
            <person name="Pilsyk S."/>
            <person name="Malc E."/>
            <person name="Mieczkowski P."/>
            <person name="Kruszewska J.S."/>
            <person name="Biernat P."/>
            <person name="Pawlowska J."/>
        </authorList>
    </citation>
    <scope>NUCLEOTIDE SEQUENCE</scope>
    <source>
        <strain evidence="1">WA0000017839</strain>
    </source>
</reference>